<dbReference type="AlphaFoldDB" id="A0AAV2HH26"/>
<accession>A0AAV2HH26</accession>
<reference evidence="8 9" key="1">
    <citation type="submission" date="2024-04" db="EMBL/GenBank/DDBJ databases">
        <authorList>
            <consortium name="Genoscope - CEA"/>
            <person name="William W."/>
        </authorList>
    </citation>
    <scope>NUCLEOTIDE SEQUENCE [LARGE SCALE GENOMIC DNA]</scope>
</reference>
<feature type="compositionally biased region" description="Basic and acidic residues" evidence="5">
    <location>
        <begin position="212"/>
        <end position="221"/>
    </location>
</feature>
<comment type="caution">
    <text evidence="8">The sequence shown here is derived from an EMBL/GenBank/DDBJ whole genome shotgun (WGS) entry which is preliminary data.</text>
</comment>
<keyword evidence="9" id="KW-1185">Reference proteome</keyword>
<evidence type="ECO:0000256" key="6">
    <source>
        <dbReference type="SAM" id="Phobius"/>
    </source>
</evidence>
<keyword evidence="3 6" id="KW-1133">Transmembrane helix</keyword>
<dbReference type="InterPro" id="IPR000276">
    <property type="entry name" value="GPCR_Rhodpsn"/>
</dbReference>
<evidence type="ECO:0000256" key="3">
    <source>
        <dbReference type="ARBA" id="ARBA00022989"/>
    </source>
</evidence>
<comment type="subcellular location">
    <subcellularLocation>
        <location evidence="1">Membrane</location>
    </subcellularLocation>
</comment>
<evidence type="ECO:0000256" key="5">
    <source>
        <dbReference type="SAM" id="MobiDB-lite"/>
    </source>
</evidence>
<dbReference type="SUPFAM" id="SSF81321">
    <property type="entry name" value="Family A G protein-coupled receptor-like"/>
    <property type="match status" value="1"/>
</dbReference>
<feature type="transmembrane region" description="Helical" evidence="6">
    <location>
        <begin position="364"/>
        <end position="384"/>
    </location>
</feature>
<dbReference type="PANTHER" id="PTHR46641">
    <property type="entry name" value="FMRFAMIDE RECEPTOR-RELATED"/>
    <property type="match status" value="1"/>
</dbReference>
<dbReference type="Proteomes" id="UP001497497">
    <property type="component" value="Unassembled WGS sequence"/>
</dbReference>
<feature type="region of interest" description="Disordered" evidence="5">
    <location>
        <begin position="212"/>
        <end position="233"/>
    </location>
</feature>
<evidence type="ECO:0000256" key="1">
    <source>
        <dbReference type="ARBA" id="ARBA00004370"/>
    </source>
</evidence>
<dbReference type="PROSITE" id="PS50262">
    <property type="entry name" value="G_PROTEIN_RECEP_F1_2"/>
    <property type="match status" value="1"/>
</dbReference>
<evidence type="ECO:0000256" key="4">
    <source>
        <dbReference type="ARBA" id="ARBA00023136"/>
    </source>
</evidence>
<dbReference type="InterPro" id="IPR017452">
    <property type="entry name" value="GPCR_Rhodpsn_7TM"/>
</dbReference>
<keyword evidence="2 6" id="KW-0812">Transmembrane</keyword>
<evidence type="ECO:0000259" key="7">
    <source>
        <dbReference type="PROSITE" id="PS50262"/>
    </source>
</evidence>
<protein>
    <recommendedName>
        <fullName evidence="7">G-protein coupled receptors family 1 profile domain-containing protein</fullName>
    </recommendedName>
</protein>
<dbReference type="GO" id="GO:0016020">
    <property type="term" value="C:membrane"/>
    <property type="evidence" value="ECO:0007669"/>
    <property type="project" value="UniProtKB-SubCell"/>
</dbReference>
<dbReference type="PANTHER" id="PTHR46641:SF25">
    <property type="entry name" value="CNMAMIDE RECEPTOR-RELATED"/>
    <property type="match status" value="1"/>
</dbReference>
<name>A0AAV2HH26_LYMST</name>
<evidence type="ECO:0000256" key="2">
    <source>
        <dbReference type="ARBA" id="ARBA00022692"/>
    </source>
</evidence>
<dbReference type="PRINTS" id="PR00237">
    <property type="entry name" value="GPCRRHODOPSN"/>
</dbReference>
<gene>
    <name evidence="8" type="ORF">GSLYS_00007198001</name>
</gene>
<feature type="transmembrane region" description="Helical" evidence="6">
    <location>
        <begin position="35"/>
        <end position="54"/>
    </location>
</feature>
<feature type="transmembrane region" description="Helical" evidence="6">
    <location>
        <begin position="106"/>
        <end position="130"/>
    </location>
</feature>
<dbReference type="GO" id="GO:0004930">
    <property type="term" value="F:G protein-coupled receptor activity"/>
    <property type="evidence" value="ECO:0007669"/>
    <property type="project" value="InterPro"/>
</dbReference>
<keyword evidence="4 6" id="KW-0472">Membrane</keyword>
<dbReference type="Gene3D" id="1.20.1070.10">
    <property type="entry name" value="Rhodopsin 7-helix transmembrane proteins"/>
    <property type="match status" value="1"/>
</dbReference>
<evidence type="ECO:0000313" key="8">
    <source>
        <dbReference type="EMBL" id="CAL1533180.1"/>
    </source>
</evidence>
<dbReference type="EMBL" id="CAXITT010000136">
    <property type="protein sequence ID" value="CAL1533180.1"/>
    <property type="molecule type" value="Genomic_DNA"/>
</dbReference>
<organism evidence="8 9">
    <name type="scientific">Lymnaea stagnalis</name>
    <name type="common">Great pond snail</name>
    <name type="synonym">Helix stagnalis</name>
    <dbReference type="NCBI Taxonomy" id="6523"/>
    <lineage>
        <taxon>Eukaryota</taxon>
        <taxon>Metazoa</taxon>
        <taxon>Spiralia</taxon>
        <taxon>Lophotrochozoa</taxon>
        <taxon>Mollusca</taxon>
        <taxon>Gastropoda</taxon>
        <taxon>Heterobranchia</taxon>
        <taxon>Euthyneura</taxon>
        <taxon>Panpulmonata</taxon>
        <taxon>Hygrophila</taxon>
        <taxon>Lymnaeoidea</taxon>
        <taxon>Lymnaeidae</taxon>
        <taxon>Lymnaea</taxon>
    </lineage>
</organism>
<proteinExistence type="predicted"/>
<feature type="transmembrane region" description="Helical" evidence="6">
    <location>
        <begin position="261"/>
        <end position="283"/>
    </location>
</feature>
<feature type="transmembrane region" description="Helical" evidence="6">
    <location>
        <begin position="142"/>
        <end position="162"/>
    </location>
</feature>
<sequence>MEGNSSANVRLYYPPFEDADTFEIYLKIRSSQTTLLPFICGIGFAANIVSLVVFMQPSLRRLSCSIYLAAKSVSDFLFLLTVFIIWLARVEIEAFNVSGICQLVVFFSYLTAFVSIWLAVVLTVENLLCVLKPWYVQRSCNATSATVLTAIIVSLGIILYQFSLWNNGVAHLSAGNSTAATAEHYNGLIVNASESGNLARYGLDGLSDHKELSGHHTHDPNGTDESTESPLAANSGTSKKLCMQLEKFNNFIVATTYIDSLITIFVPLIILAVTNSAIVVIAVRSTRKSKMLNSQKSQYQSPGGYHSVKKHSTAAALETQASKFLFLVSMTLLLFHFPSHVIRLKMLILPTKPMDFLLQRIFETLYYTHYAISFFVYLVFGSNFRRVFLALVRRKNA</sequence>
<feature type="transmembrane region" description="Helical" evidence="6">
    <location>
        <begin position="324"/>
        <end position="344"/>
    </location>
</feature>
<feature type="transmembrane region" description="Helical" evidence="6">
    <location>
        <begin position="66"/>
        <end position="86"/>
    </location>
</feature>
<dbReference type="InterPro" id="IPR052954">
    <property type="entry name" value="GPCR-Ligand_Int"/>
</dbReference>
<evidence type="ECO:0000313" key="9">
    <source>
        <dbReference type="Proteomes" id="UP001497497"/>
    </source>
</evidence>
<feature type="domain" description="G-protein coupled receptors family 1 profile" evidence="7">
    <location>
        <begin position="46"/>
        <end position="377"/>
    </location>
</feature>